<name>A0ABD7KQ48_9ENTR</name>
<gene>
    <name evidence="2" type="ORF">SAMEA2273136_04911</name>
</gene>
<feature type="transmembrane region" description="Helical" evidence="1">
    <location>
        <begin position="20"/>
        <end position="45"/>
    </location>
</feature>
<proteinExistence type="predicted"/>
<sequence>MSPEYISYETLVANRDAALWAFWSMIGTWVAGVMTFAAVCVSLVVSFRRPKPKLKGSISHMFVNPTGTLYKGGIGVSINNQGANPVSISMLTWNFGKETRLIYAVDSSASTLPKRLEHGESALFFFWNDENCEWAKDVKSNVLKSGGKIKRMRLEVSLGTGDVFYLKPPEGILKIFYDA</sequence>
<keyword evidence="1" id="KW-0812">Transmembrane</keyword>
<evidence type="ECO:0000313" key="2">
    <source>
        <dbReference type="EMBL" id="SAD49877.1"/>
    </source>
</evidence>
<comment type="caution">
    <text evidence="2">The sequence shown here is derived from an EMBL/GenBank/DDBJ whole genome shotgun (WGS) entry which is preliminary data.</text>
</comment>
<evidence type="ECO:0000256" key="1">
    <source>
        <dbReference type="SAM" id="Phobius"/>
    </source>
</evidence>
<reference evidence="2 3" key="1">
    <citation type="submission" date="2016-03" db="EMBL/GenBank/DDBJ databases">
        <authorList>
            <consortium name="Pathogen Informatics"/>
        </authorList>
    </citation>
    <scope>NUCLEOTIDE SEQUENCE [LARGE SCALE GENOMIC DNA]</scope>
    <source>
        <strain evidence="3">e264</strain>
    </source>
</reference>
<dbReference type="EMBL" id="FKDD01000041">
    <property type="protein sequence ID" value="SAD49877.1"/>
    <property type="molecule type" value="Genomic_DNA"/>
</dbReference>
<keyword evidence="1" id="KW-0472">Membrane</keyword>
<keyword evidence="1" id="KW-1133">Transmembrane helix</keyword>
<dbReference type="AlphaFoldDB" id="A0ABD7KQ48"/>
<evidence type="ECO:0000313" key="3">
    <source>
        <dbReference type="Proteomes" id="UP000077278"/>
    </source>
</evidence>
<dbReference type="RefSeq" id="WP_063922529.1">
    <property type="nucleotide sequence ID" value="NZ_FKDD01000041.1"/>
</dbReference>
<protein>
    <submittedName>
        <fullName evidence="2">Uncharacterized protein</fullName>
    </submittedName>
</protein>
<accession>A0ABD7KQ48</accession>
<dbReference type="Proteomes" id="UP000077278">
    <property type="component" value="Unassembled WGS sequence"/>
</dbReference>
<organism evidence="2 3">
    <name type="scientific">Enterobacter roggenkampii</name>
    <dbReference type="NCBI Taxonomy" id="1812935"/>
    <lineage>
        <taxon>Bacteria</taxon>
        <taxon>Pseudomonadati</taxon>
        <taxon>Pseudomonadota</taxon>
        <taxon>Gammaproteobacteria</taxon>
        <taxon>Enterobacterales</taxon>
        <taxon>Enterobacteriaceae</taxon>
        <taxon>Enterobacter</taxon>
        <taxon>Enterobacter cloacae complex</taxon>
    </lineage>
</organism>